<comment type="caution">
    <text evidence="5">The sequence shown here is derived from an EMBL/GenBank/DDBJ whole genome shotgun (WGS) entry which is preliminary data.</text>
</comment>
<proteinExistence type="predicted"/>
<dbReference type="Proteomes" id="UP001279410">
    <property type="component" value="Unassembled WGS sequence"/>
</dbReference>
<organism evidence="5 6">
    <name type="scientific">Lates japonicus</name>
    <name type="common">Japanese lates</name>
    <dbReference type="NCBI Taxonomy" id="270547"/>
    <lineage>
        <taxon>Eukaryota</taxon>
        <taxon>Metazoa</taxon>
        <taxon>Chordata</taxon>
        <taxon>Craniata</taxon>
        <taxon>Vertebrata</taxon>
        <taxon>Euteleostomi</taxon>
        <taxon>Actinopterygii</taxon>
        <taxon>Neopterygii</taxon>
        <taxon>Teleostei</taxon>
        <taxon>Neoteleostei</taxon>
        <taxon>Acanthomorphata</taxon>
        <taxon>Carangaria</taxon>
        <taxon>Carangaria incertae sedis</taxon>
        <taxon>Centropomidae</taxon>
        <taxon>Lates</taxon>
    </lineage>
</organism>
<dbReference type="InterPro" id="IPR008984">
    <property type="entry name" value="SMAD_FHA_dom_sf"/>
</dbReference>
<dbReference type="Gene3D" id="2.60.200.20">
    <property type="match status" value="1"/>
</dbReference>
<name>A0AAD3RAX0_LATJO</name>
<evidence type="ECO:0000256" key="2">
    <source>
        <dbReference type="ARBA" id="ARBA00022840"/>
    </source>
</evidence>
<dbReference type="PANTHER" id="PTHR47117:SF6">
    <property type="entry name" value="KINESIN-LIKE PROTEIN KIF16B"/>
    <property type="match status" value="1"/>
</dbReference>
<dbReference type="GO" id="GO:0005524">
    <property type="term" value="F:ATP binding"/>
    <property type="evidence" value="ECO:0007669"/>
    <property type="project" value="UniProtKB-KW"/>
</dbReference>
<dbReference type="EMBL" id="BRZM01005421">
    <property type="protein sequence ID" value="GLD63659.1"/>
    <property type="molecule type" value="Genomic_DNA"/>
</dbReference>
<protein>
    <recommendedName>
        <fullName evidence="4">FHA domain-containing protein</fullName>
    </recommendedName>
</protein>
<dbReference type="SUPFAM" id="SSF49879">
    <property type="entry name" value="SMAD/FHA domain"/>
    <property type="match status" value="1"/>
</dbReference>
<evidence type="ECO:0000313" key="5">
    <source>
        <dbReference type="EMBL" id="GLD63659.1"/>
    </source>
</evidence>
<feature type="domain" description="FHA" evidence="4">
    <location>
        <begin position="52"/>
        <end position="101"/>
    </location>
</feature>
<keyword evidence="2" id="KW-0067">ATP-binding</keyword>
<dbReference type="Pfam" id="PF00498">
    <property type="entry name" value="FHA"/>
    <property type="match status" value="1"/>
</dbReference>
<keyword evidence="6" id="KW-1185">Reference proteome</keyword>
<evidence type="ECO:0000259" key="4">
    <source>
        <dbReference type="Pfam" id="PF00498"/>
    </source>
</evidence>
<evidence type="ECO:0000256" key="3">
    <source>
        <dbReference type="ARBA" id="ARBA00023175"/>
    </source>
</evidence>
<dbReference type="InterPro" id="IPR000253">
    <property type="entry name" value="FHA_dom"/>
</dbReference>
<keyword evidence="1" id="KW-0547">Nucleotide-binding</keyword>
<evidence type="ECO:0000256" key="1">
    <source>
        <dbReference type="ARBA" id="ARBA00022741"/>
    </source>
</evidence>
<evidence type="ECO:0000313" key="6">
    <source>
        <dbReference type="Proteomes" id="UP001279410"/>
    </source>
</evidence>
<accession>A0AAD3RAX0</accession>
<keyword evidence="3" id="KW-0505">Motor protein</keyword>
<reference evidence="5" key="1">
    <citation type="submission" date="2022-08" db="EMBL/GenBank/DDBJ databases">
        <title>Genome sequencing of akame (Lates japonicus).</title>
        <authorList>
            <person name="Hashiguchi Y."/>
            <person name="Takahashi H."/>
        </authorList>
    </citation>
    <scope>NUCLEOTIDE SEQUENCE</scope>
    <source>
        <strain evidence="5">Kochi</strain>
    </source>
</reference>
<feature type="non-terminal residue" evidence="5">
    <location>
        <position position="247"/>
    </location>
</feature>
<sequence>EETVALRKEGSGVVLDCQLPHLIGFEEDLSIGIVLYYLKEGRTLIRSDKASCSQDIVLRGPGLLSEHCVLENRAGTVTLIPQDGALCSVNGSVVTNPCQLTQVAHSGHEWIVNTALHRADAISLTKHFEGREALDKAPDKALGPPFNWQMELIGPTGLKWARALTFQRTEPSRAETPAPLSRPCLPGLGAFTAYCLLIYAALLSRDKNCTQSQATQGLAALVSFITISIYPISPSETAASEAIFLNK</sequence>
<dbReference type="PANTHER" id="PTHR47117">
    <property type="entry name" value="STAR-RELATED LIPID TRANSFER PROTEIN 9"/>
    <property type="match status" value="1"/>
</dbReference>
<dbReference type="AlphaFoldDB" id="A0AAD3RAX0"/>
<gene>
    <name evidence="5" type="ORF">AKAME5_002922600</name>
</gene>